<dbReference type="Proteomes" id="UP000824533">
    <property type="component" value="Linkage Group LG11"/>
</dbReference>
<accession>A0ACC1D1R2</accession>
<proteinExistence type="predicted"/>
<name>A0ACC1D1R2_9NEOP</name>
<gene>
    <name evidence="1" type="ORF">K1T71_006542</name>
</gene>
<dbReference type="EMBL" id="CM034397">
    <property type="protein sequence ID" value="KAJ0177669.1"/>
    <property type="molecule type" value="Genomic_DNA"/>
</dbReference>
<protein>
    <submittedName>
        <fullName evidence="1">Uncharacterized protein</fullName>
    </submittedName>
</protein>
<evidence type="ECO:0000313" key="1">
    <source>
        <dbReference type="EMBL" id="KAJ0177669.1"/>
    </source>
</evidence>
<comment type="caution">
    <text evidence="1">The sequence shown here is derived from an EMBL/GenBank/DDBJ whole genome shotgun (WGS) entry which is preliminary data.</text>
</comment>
<organism evidence="1 2">
    <name type="scientific">Dendrolimus kikuchii</name>
    <dbReference type="NCBI Taxonomy" id="765133"/>
    <lineage>
        <taxon>Eukaryota</taxon>
        <taxon>Metazoa</taxon>
        <taxon>Ecdysozoa</taxon>
        <taxon>Arthropoda</taxon>
        <taxon>Hexapoda</taxon>
        <taxon>Insecta</taxon>
        <taxon>Pterygota</taxon>
        <taxon>Neoptera</taxon>
        <taxon>Endopterygota</taxon>
        <taxon>Lepidoptera</taxon>
        <taxon>Glossata</taxon>
        <taxon>Ditrysia</taxon>
        <taxon>Bombycoidea</taxon>
        <taxon>Lasiocampidae</taxon>
        <taxon>Dendrolimus</taxon>
    </lineage>
</organism>
<evidence type="ECO:0000313" key="2">
    <source>
        <dbReference type="Proteomes" id="UP000824533"/>
    </source>
</evidence>
<keyword evidence="2" id="KW-1185">Reference proteome</keyword>
<reference evidence="1 2" key="1">
    <citation type="journal article" date="2021" name="Front. Genet.">
        <title>Chromosome-Level Genome Assembly Reveals Significant Gene Expansion in the Toll and IMD Signaling Pathways of Dendrolimus kikuchii.</title>
        <authorList>
            <person name="Zhou J."/>
            <person name="Wu P."/>
            <person name="Xiong Z."/>
            <person name="Liu N."/>
            <person name="Zhao N."/>
            <person name="Ji M."/>
            <person name="Qiu Y."/>
            <person name="Yang B."/>
        </authorList>
    </citation>
    <scope>NUCLEOTIDE SEQUENCE [LARGE SCALE GENOMIC DNA]</scope>
    <source>
        <strain evidence="1">Ann1</strain>
    </source>
</reference>
<sequence length="76" mass="8798">MILIFNQYICECVWCLFTTDRPMFCTSTIGAKIMRLRGYRVKWLCADSRSQDCHSIVVTIGHTVVGRQNKHTHPPL</sequence>